<dbReference type="KEGG" id="mas:Mahau_0738"/>
<dbReference type="EMBL" id="CP002360">
    <property type="protein sequence ID" value="AEE95938.1"/>
    <property type="molecule type" value="Genomic_DNA"/>
</dbReference>
<dbReference type="GO" id="GO:0030246">
    <property type="term" value="F:carbohydrate binding"/>
    <property type="evidence" value="ECO:0007669"/>
    <property type="project" value="InterPro"/>
</dbReference>
<dbReference type="Pfam" id="PF01263">
    <property type="entry name" value="Aldose_epim"/>
    <property type="match status" value="1"/>
</dbReference>
<proteinExistence type="predicted"/>
<dbReference type="GO" id="GO:0016853">
    <property type="term" value="F:isomerase activity"/>
    <property type="evidence" value="ECO:0007669"/>
    <property type="project" value="InterPro"/>
</dbReference>
<dbReference type="AlphaFoldDB" id="F4A135"/>
<dbReference type="PANTHER" id="PTHR11122">
    <property type="entry name" value="APOSPORY-ASSOCIATED PROTEIN C-RELATED"/>
    <property type="match status" value="1"/>
</dbReference>
<accession>F4A135</accession>
<evidence type="ECO:0000313" key="1">
    <source>
        <dbReference type="EMBL" id="AEE95938.1"/>
    </source>
</evidence>
<dbReference type="OrthoDB" id="9795355at2"/>
<dbReference type="GO" id="GO:0005975">
    <property type="term" value="P:carbohydrate metabolic process"/>
    <property type="evidence" value="ECO:0007669"/>
    <property type="project" value="InterPro"/>
</dbReference>
<dbReference type="InterPro" id="IPR008183">
    <property type="entry name" value="Aldose_1/G6P_1-epimerase"/>
</dbReference>
<reference evidence="1 2" key="2">
    <citation type="journal article" date="2011" name="Stand. Genomic Sci.">
        <title>Complete genome sequence of Mahella australiensis type strain (50-1 BON).</title>
        <authorList>
            <person name="Sikorski J."/>
            <person name="Teshima H."/>
            <person name="Nolan M."/>
            <person name="Lucas S."/>
            <person name="Hammon N."/>
            <person name="Deshpande S."/>
            <person name="Cheng J.F."/>
            <person name="Pitluck S."/>
            <person name="Liolios K."/>
            <person name="Pagani I."/>
            <person name="Ivanova N."/>
            <person name="Huntemann M."/>
            <person name="Mavromatis K."/>
            <person name="Ovchinikova G."/>
            <person name="Pati A."/>
            <person name="Tapia R."/>
            <person name="Han C."/>
            <person name="Goodwin L."/>
            <person name="Chen A."/>
            <person name="Palaniappan K."/>
            <person name="Land M."/>
            <person name="Hauser L."/>
            <person name="Ngatchou-Djao O.D."/>
            <person name="Rohde M."/>
            <person name="Pukall R."/>
            <person name="Spring S."/>
            <person name="Abt B."/>
            <person name="Goker M."/>
            <person name="Detter J.C."/>
            <person name="Woyke T."/>
            <person name="Bristow J."/>
            <person name="Markowitz V."/>
            <person name="Hugenholtz P."/>
            <person name="Eisen J.A."/>
            <person name="Kyrpides N.C."/>
            <person name="Klenk H.P."/>
            <person name="Lapidus A."/>
        </authorList>
    </citation>
    <scope>NUCLEOTIDE SEQUENCE [LARGE SCALE GENOMIC DNA]</scope>
    <source>
        <strain evidence="2">DSM 15567 / CIP 107919 / 50-1 BON</strain>
    </source>
</reference>
<dbReference type="RefSeq" id="WP_013780368.1">
    <property type="nucleotide sequence ID" value="NC_015520.1"/>
</dbReference>
<evidence type="ECO:0000313" key="2">
    <source>
        <dbReference type="Proteomes" id="UP000008457"/>
    </source>
</evidence>
<organism evidence="1 2">
    <name type="scientific">Mahella australiensis (strain DSM 15567 / CIP 107919 / 50-1 BON)</name>
    <dbReference type="NCBI Taxonomy" id="697281"/>
    <lineage>
        <taxon>Bacteria</taxon>
        <taxon>Bacillati</taxon>
        <taxon>Bacillota</taxon>
        <taxon>Clostridia</taxon>
        <taxon>Thermoanaerobacterales</taxon>
        <taxon>Thermoanaerobacterales Family IV. Incertae Sedis</taxon>
        <taxon>Mahella</taxon>
    </lineage>
</organism>
<name>F4A135_MAHA5</name>
<dbReference type="Proteomes" id="UP000008457">
    <property type="component" value="Chromosome"/>
</dbReference>
<dbReference type="PANTHER" id="PTHR11122:SF13">
    <property type="entry name" value="GLUCOSE-6-PHOSPHATE 1-EPIMERASE"/>
    <property type="match status" value="1"/>
</dbReference>
<dbReference type="Gene3D" id="2.70.98.10">
    <property type="match status" value="1"/>
</dbReference>
<gene>
    <name evidence="1" type="ordered locus">Mahau_0738</name>
</gene>
<dbReference type="HOGENOM" id="CLU_057834_0_0_9"/>
<protein>
    <submittedName>
        <fullName evidence="1">Aldose 1-epimerase</fullName>
    </submittedName>
</protein>
<sequence length="290" mass="33338">MYSIERYIDVFETYKLGNDDTFIKVVPDRGGIITSLFYKGKMILYLEPETLYDASKNIRGGIPVLFPICGWLQDECYKIDGISYNMPQHGLARRAKWTVIDSFVGEHGTDMTLCFESSEQTKKSYPFDFRLIYRYELTDKGLAIHQSYINDSDKDMPFYAGFHPYFYTSDKTALTFDTGALHFWDSVNGCLKDVKDPNNIDFSAPEVNMILLDAHAGGVSMTNKTDGWVISLNYDDVFRYVVIWSLEGKNFVCIEPWMARPDSMNTKRDVYTLRSHGVLNTVFNINCKLS</sequence>
<dbReference type="eggNOG" id="COG2017">
    <property type="taxonomic scope" value="Bacteria"/>
</dbReference>
<dbReference type="SUPFAM" id="SSF74650">
    <property type="entry name" value="Galactose mutarotase-like"/>
    <property type="match status" value="1"/>
</dbReference>
<dbReference type="InterPro" id="IPR011013">
    <property type="entry name" value="Gal_mutarotase_sf_dom"/>
</dbReference>
<dbReference type="STRING" id="697281.Mahau_0738"/>
<reference evidence="2" key="1">
    <citation type="submission" date="2010-11" db="EMBL/GenBank/DDBJ databases">
        <title>The complete genome of Mahella australiensis DSM 15567.</title>
        <authorList>
            <consortium name="US DOE Joint Genome Institute (JGI-PGF)"/>
            <person name="Lucas S."/>
            <person name="Copeland A."/>
            <person name="Lapidus A."/>
            <person name="Bruce D."/>
            <person name="Goodwin L."/>
            <person name="Pitluck S."/>
            <person name="Kyrpides N."/>
            <person name="Mavromatis K."/>
            <person name="Pagani I."/>
            <person name="Ivanova N."/>
            <person name="Teshima H."/>
            <person name="Brettin T."/>
            <person name="Detter J.C."/>
            <person name="Han C."/>
            <person name="Tapia R."/>
            <person name="Land M."/>
            <person name="Hauser L."/>
            <person name="Markowitz V."/>
            <person name="Cheng J.-F."/>
            <person name="Hugenholtz P."/>
            <person name="Woyke T."/>
            <person name="Wu D."/>
            <person name="Spring S."/>
            <person name="Pukall R."/>
            <person name="Steenblock K."/>
            <person name="Schneider S."/>
            <person name="Klenk H.-P."/>
            <person name="Eisen J.A."/>
        </authorList>
    </citation>
    <scope>NUCLEOTIDE SEQUENCE [LARGE SCALE GENOMIC DNA]</scope>
    <source>
        <strain evidence="2">DSM 15567 / CIP 107919 / 50-1 BON</strain>
    </source>
</reference>
<dbReference type="InterPro" id="IPR014718">
    <property type="entry name" value="GH-type_carb-bd"/>
</dbReference>
<keyword evidence="2" id="KW-1185">Reference proteome</keyword>